<feature type="domain" description="Phage tail collar" evidence="1">
    <location>
        <begin position="235"/>
        <end position="291"/>
    </location>
</feature>
<dbReference type="RefSeq" id="WP_280022789.1">
    <property type="nucleotide sequence ID" value="NZ_JAOCIY010000081.1"/>
</dbReference>
<dbReference type="Pfam" id="PF07484">
    <property type="entry name" value="Collar"/>
    <property type="match status" value="1"/>
</dbReference>
<dbReference type="AlphaFoldDB" id="A0AA42R1V1"/>
<dbReference type="Gene3D" id="3.90.1340.10">
    <property type="entry name" value="Phage tail collar domain"/>
    <property type="match status" value="1"/>
</dbReference>
<evidence type="ECO:0000313" key="2">
    <source>
        <dbReference type="EMBL" id="MDH1482027.1"/>
    </source>
</evidence>
<proteinExistence type="predicted"/>
<dbReference type="SUPFAM" id="SSF88874">
    <property type="entry name" value="Receptor-binding domain of short tail fibre protein gp12"/>
    <property type="match status" value="1"/>
</dbReference>
<accession>A0AA42R1V1</accession>
<sequence length="383" mass="40512">MNSSDTPSRITKAFGVNGLKNTIPVDSSTSTDNNGVATFDKGFPAVTMQPLSAGGIPPSGKDMNGVLYSTTIQQQWQNAGMTYPFSQDFSDAVSGYPKGAIVPSSVYTGQWLNLNEANGTSPESPTGANTGWVPINNYGVTQITMTTGSIVMSSLQAAKDRIIISGALTANVNLIFPAWIKSWVVHNNCTGNFTITCRTASGTGVVVIPGLVSRLFCDGVNISDETYNPNNDMVGMVAAFASNSAPTGWLAADGSAVSRTTYARLFSRIGTIYGAGNGTTTFNLPDGRGVFLRGFDAGRGLDSGRVFGSYQEDSVKTIDLRFYGRQGSGAGSRTVFSVENNRNALYTTGISQDDGSVQPAFQQIGSTSENRVKNLAQLMCIKY</sequence>
<evidence type="ECO:0000313" key="3">
    <source>
        <dbReference type="Proteomes" id="UP001161707"/>
    </source>
</evidence>
<comment type="caution">
    <text evidence="2">The sequence shown here is derived from an EMBL/GenBank/DDBJ whole genome shotgun (WGS) entry which is preliminary data.</text>
</comment>
<name>A0AA42R1V1_ENTCL</name>
<dbReference type="InterPro" id="IPR037053">
    <property type="entry name" value="Phage_tail_collar_dom_sf"/>
</dbReference>
<dbReference type="Proteomes" id="UP001161707">
    <property type="component" value="Unassembled WGS sequence"/>
</dbReference>
<gene>
    <name evidence="2" type="ORF">N5E88_21400</name>
</gene>
<dbReference type="EMBL" id="JAOCIY010000081">
    <property type="protein sequence ID" value="MDH1482027.1"/>
    <property type="molecule type" value="Genomic_DNA"/>
</dbReference>
<reference evidence="2" key="1">
    <citation type="submission" date="2022-09" db="EMBL/GenBank/DDBJ databases">
        <title>Intensive care unit water sources are persistently colonized with multi-drug resistant bacteria and are the site of extensive horizontal gene transfer of antibiotic resistance genes.</title>
        <authorList>
            <person name="Diorio-Toth L."/>
        </authorList>
    </citation>
    <scope>NUCLEOTIDE SEQUENCE</scope>
    <source>
        <strain evidence="2">GD03711</strain>
    </source>
</reference>
<dbReference type="InterPro" id="IPR011083">
    <property type="entry name" value="Phage_tail_collar_dom"/>
</dbReference>
<protein>
    <submittedName>
        <fullName evidence="2">Phage tail protein</fullName>
    </submittedName>
</protein>
<evidence type="ECO:0000259" key="1">
    <source>
        <dbReference type="Pfam" id="PF07484"/>
    </source>
</evidence>
<organism evidence="2 3">
    <name type="scientific">Enterobacter cloacae</name>
    <dbReference type="NCBI Taxonomy" id="550"/>
    <lineage>
        <taxon>Bacteria</taxon>
        <taxon>Pseudomonadati</taxon>
        <taxon>Pseudomonadota</taxon>
        <taxon>Gammaproteobacteria</taxon>
        <taxon>Enterobacterales</taxon>
        <taxon>Enterobacteriaceae</taxon>
        <taxon>Enterobacter</taxon>
        <taxon>Enterobacter cloacae complex</taxon>
    </lineage>
</organism>